<feature type="compositionally biased region" description="Low complexity" evidence="1">
    <location>
        <begin position="775"/>
        <end position="790"/>
    </location>
</feature>
<dbReference type="PANTHER" id="PTHR28106:SF1">
    <property type="entry name" value="MITOCHONDRIAL ATPASE COMPLEX SUBUNIT ATP10"/>
    <property type="match status" value="1"/>
</dbReference>
<sequence length="1428" mass="152496">MTAVPAADGPAMPLDVPSLSEAHEWLSEKAQLSAKNGSLPKTALLRGSVWAKITAVMRSAFIFSLSMGAIYFVYVLFLSPQASQRKPVLQLDTALADTSAPSGLDSDDYEDEDDSSPASGFLGNSKERLALRNLLGRSDHNKRSSIVRITSSDPTSSLCEHPMQVDLEPNARRSFWPAPASNASPSDSSNPNSPVISSPNPNAVGQRSSSSSPSPSKARRRKESGRLHSASPSRSPLSSSGSLPSRPQRMRPVDARSPLGRTASGRNKRNSTLSLVSNTTDDSSGPISQDPATEDILMQGTPGDALSIGSEEDLRPGTPSMASENSSVSAALGHNPTSADYIDVESMSSASPSPTSSTFSIGRAPSILKRRPQSFRTASLREIDISHSLTQRQNSLPVIDGLSPVASPGLTPLQQQELLQASGIFLPFGPGSPAPPPYQPSSPDMGFGSTLPMVETSWSRFKKTRSIKLVEPDWIPHLDSHIRARERLETATRFAAMKEHSSAHSVADDDAKYEQDSLDADDFWFERFTQSTAAAGRDWDWRKRRARLQRAAALGMALGQGGFAPPVGANQPGNVGLTDVQLQQQQQGGAPMPAAQAASSVRKQMPAAPLITFTEQELKSAPMLQVDTESGRRGLPRGSSEALRSPPLQQIGTPLSPTPTGTGTPLGGFFEAGGPSANSINVVLAARAAQRRRASADAGSSQPNAAKRNMVNKITRRTLSASASGGFAASSADGSTYTALGAEDFGDSSPSPLSNGSSHFRHSSEQSRPFTYEAGPSSPSGMSPSGSVPGRLTSLGGAMTRNVSLTNLRAGLRKGSGSGAAGNDFLPDSTGIELVPDSPDLRSNAELGGAPYQDDEMEGPRSSADMYSSRSSEPPPLSRPSAGKRSDSYQRSTEPIQEEPRTRKSLPPLYRNGSSFTRQASAPLPSMHHDDVMEELTHDVDRDSLKADTRAQSSDSLRRRMRARSQTETASFTDDFAPRTITARKDGLASLSAGSSPPSAKTRARTGSRSSIMRSASGATADLGRNARRRSSIRSGGSDTSSIGSVGSRQRREGSAGTPDPQLQPEPAPRGMAQRARSASLSSNGSGGSSRKGSFREAAGLGMTSSGPGTPGSEAGERGSGHLICVGIIVISVPLINIVSLDILNHQLFCNTTFILIDPTHIRDSVIVLHHSTTSPLVRESSTPADALNTLPLPYLSFAIGVPTPPSSAAPTWSERRETLTSTDYRMASRTAIVKEATRGYFHDFHAIRSHGGKTWRAPSTLIREDRSLYFPRFAGTRLADRASVNTVDMLRGKVSIVALLGSKISEEHTKSFYADTVAEFQGRKGFQLVQINLQNNKLKSYLVSLFLASLRSQIPQEWHQTYLLSSQNIELEKDALGYHNKHVGYTYLVDERGKVRWAGGAFAEEGERDALKRCTGVLLERVGEKRK</sequence>
<dbReference type="STRING" id="1365824.V5EJW0"/>
<dbReference type="EMBL" id="KI545893">
    <property type="protein sequence ID" value="EST05100.1"/>
    <property type="molecule type" value="Genomic_DNA"/>
</dbReference>
<feature type="region of interest" description="Disordered" evidence="1">
    <location>
        <begin position="174"/>
        <end position="334"/>
    </location>
</feature>
<dbReference type="GO" id="GO:0005743">
    <property type="term" value="C:mitochondrial inner membrane"/>
    <property type="evidence" value="ECO:0007669"/>
    <property type="project" value="TreeGrafter"/>
</dbReference>
<feature type="transmembrane region" description="Helical" evidence="2">
    <location>
        <begin position="55"/>
        <end position="77"/>
    </location>
</feature>
<proteinExistence type="predicted"/>
<keyword evidence="2" id="KW-1133">Transmembrane helix</keyword>
<keyword evidence="2" id="KW-0472">Membrane</keyword>
<evidence type="ECO:0000256" key="2">
    <source>
        <dbReference type="SAM" id="Phobius"/>
    </source>
</evidence>
<evidence type="ECO:0000256" key="1">
    <source>
        <dbReference type="SAM" id="MobiDB-lite"/>
    </source>
</evidence>
<feature type="region of interest" description="Disordered" evidence="1">
    <location>
        <begin position="938"/>
        <end position="1117"/>
    </location>
</feature>
<dbReference type="OMA" id="HIRARER"/>
<dbReference type="OrthoDB" id="17089at2759"/>
<dbReference type="eggNOG" id="KOG4614">
    <property type="taxonomic scope" value="Eukaryota"/>
</dbReference>
<feature type="compositionally biased region" description="Low complexity" evidence="1">
    <location>
        <begin position="652"/>
        <end position="663"/>
    </location>
</feature>
<name>V5EJW0_KALBG</name>
<feature type="compositionally biased region" description="Polar residues" evidence="1">
    <location>
        <begin position="270"/>
        <end position="291"/>
    </location>
</feature>
<dbReference type="Pfam" id="PF05176">
    <property type="entry name" value="ATP-synt_10"/>
    <property type="match status" value="1"/>
</dbReference>
<feature type="compositionally biased region" description="Low complexity" evidence="1">
    <location>
        <begin position="862"/>
        <end position="872"/>
    </location>
</feature>
<dbReference type="GO" id="GO:0033615">
    <property type="term" value="P:mitochondrial proton-transporting ATP synthase complex assembly"/>
    <property type="evidence" value="ECO:0007669"/>
    <property type="project" value="TreeGrafter"/>
</dbReference>
<dbReference type="Proteomes" id="UP000019377">
    <property type="component" value="Unassembled WGS sequence"/>
</dbReference>
<feature type="region of interest" description="Disordered" evidence="1">
    <location>
        <begin position="619"/>
        <end position="665"/>
    </location>
</feature>
<feature type="compositionally biased region" description="Acidic residues" evidence="1">
    <location>
        <begin position="105"/>
        <end position="115"/>
    </location>
</feature>
<feature type="compositionally biased region" description="Polar residues" evidence="1">
    <location>
        <begin position="320"/>
        <end position="329"/>
    </location>
</feature>
<accession>V5EJW0</accession>
<dbReference type="HOGENOM" id="CLU_004907_0_0_1"/>
<keyword evidence="4" id="KW-1185">Reference proteome</keyword>
<feature type="compositionally biased region" description="Low complexity" evidence="1">
    <location>
        <begin position="988"/>
        <end position="1000"/>
    </location>
</feature>
<keyword evidence="2" id="KW-0812">Transmembrane</keyword>
<feature type="compositionally biased region" description="Polar residues" evidence="1">
    <location>
        <begin position="1005"/>
        <end position="1018"/>
    </location>
</feature>
<feature type="region of interest" description="Disordered" evidence="1">
    <location>
        <begin position="741"/>
        <end position="795"/>
    </location>
</feature>
<feature type="compositionally biased region" description="Low complexity" evidence="1">
    <location>
        <begin position="177"/>
        <end position="216"/>
    </location>
</feature>
<feature type="compositionally biased region" description="Low complexity" evidence="1">
    <location>
        <begin position="1075"/>
        <end position="1084"/>
    </location>
</feature>
<evidence type="ECO:0000313" key="4">
    <source>
        <dbReference type="Proteomes" id="UP000019377"/>
    </source>
</evidence>
<evidence type="ECO:0000313" key="3">
    <source>
        <dbReference type="EMBL" id="EST05100.1"/>
    </source>
</evidence>
<feature type="compositionally biased region" description="Low complexity" evidence="1">
    <location>
        <begin position="227"/>
        <end position="247"/>
    </location>
</feature>
<dbReference type="InterPro" id="IPR007849">
    <property type="entry name" value="ATP10"/>
</dbReference>
<feature type="compositionally biased region" description="Low complexity" evidence="1">
    <location>
        <begin position="1104"/>
        <end position="1113"/>
    </location>
</feature>
<feature type="region of interest" description="Disordered" evidence="1">
    <location>
        <begin position="99"/>
        <end position="123"/>
    </location>
</feature>
<feature type="compositionally biased region" description="Low complexity" evidence="1">
    <location>
        <begin position="1033"/>
        <end position="1048"/>
    </location>
</feature>
<organism evidence="3 4">
    <name type="scientific">Kalmanozyma brasiliensis (strain GHG001)</name>
    <name type="common">Yeast</name>
    <name type="synonym">Pseudozyma brasiliensis</name>
    <dbReference type="NCBI Taxonomy" id="1365824"/>
    <lineage>
        <taxon>Eukaryota</taxon>
        <taxon>Fungi</taxon>
        <taxon>Dikarya</taxon>
        <taxon>Basidiomycota</taxon>
        <taxon>Ustilaginomycotina</taxon>
        <taxon>Ustilaginomycetes</taxon>
        <taxon>Ustilaginales</taxon>
        <taxon>Ustilaginaceae</taxon>
        <taxon>Kalmanozyma</taxon>
    </lineage>
</organism>
<reference evidence="4" key="1">
    <citation type="journal article" date="2013" name="Genome Announc.">
        <title>Draft genome sequence of Pseudozyma brasiliensis sp. nov. strain GHG001, a high producer of endo-1,4-xylanase isolated from an insect pest of sugarcane.</title>
        <authorList>
            <person name="Oliveira J.V.D.C."/>
            <person name="dos Santos R.A.C."/>
            <person name="Borges T.A."/>
            <person name="Riano-Pachon D.M."/>
            <person name="Goldman G.H."/>
        </authorList>
    </citation>
    <scope>NUCLEOTIDE SEQUENCE [LARGE SCALE GENOMIC DNA]</scope>
    <source>
        <strain evidence="4">GHG001</strain>
    </source>
</reference>
<feature type="compositionally biased region" description="Basic and acidic residues" evidence="1">
    <location>
        <begin position="938"/>
        <end position="949"/>
    </location>
</feature>
<feature type="region of interest" description="Disordered" evidence="1">
    <location>
        <begin position="813"/>
        <end position="926"/>
    </location>
</feature>
<dbReference type="PANTHER" id="PTHR28106">
    <property type="entry name" value="MITOCHONDRIAL ATPASE COMPLEX SUBUNIT ATP10"/>
    <property type="match status" value="1"/>
</dbReference>
<feature type="compositionally biased region" description="Low complexity" evidence="1">
    <location>
        <begin position="748"/>
        <end position="758"/>
    </location>
</feature>
<protein>
    <submittedName>
        <fullName evidence="3">Uncharacterized protein</fullName>
    </submittedName>
</protein>
<gene>
    <name evidence="3" type="ORF">PSEUBRA_SCAF7g04651</name>
</gene>